<dbReference type="Proteomes" id="UP000054937">
    <property type="component" value="Unassembled WGS sequence"/>
</dbReference>
<dbReference type="AlphaFoldDB" id="A0A0V0QJ03"/>
<feature type="compositionally biased region" description="Basic and acidic residues" evidence="2">
    <location>
        <begin position="472"/>
        <end position="488"/>
    </location>
</feature>
<proteinExistence type="predicted"/>
<evidence type="ECO:0000313" key="4">
    <source>
        <dbReference type="Proteomes" id="UP000054937"/>
    </source>
</evidence>
<protein>
    <submittedName>
        <fullName evidence="3">Uncharacterized protein</fullName>
    </submittedName>
</protein>
<gene>
    <name evidence="3" type="ORF">PPERSA_04911</name>
</gene>
<dbReference type="InParanoid" id="A0A0V0QJ03"/>
<sequence length="505" mass="60877">MKFDNEYDFENHQKKFCINSEYAKVDKLDEIYQTNKLALRNQDKKELQDIYSYEPLKFQNKYNTPNQKNLTNSNYELELKQYKKYQEKCNTDFNTKNQQTDNGSGLQKTGSQLLGKMQVNLQNQIEGLQKLKEERALNNLNYEDSFLDELILMKDQMTKQYEQDIKNIKKKIVEVETKLKQEPDEYSSLRSFLQELTHLLNYRETLRAEEFTLVKDYEEFQKIKIQNLQRKRIVADMKYNREDNGLEEKQHIIDLKNRKKKLDERRNQIMSKIDNLENRPISQADSVVSMYQERIPSRRNDFNDNYNYQYQTNGSKVTYYNNGRQEKSPESPKFQYIQNQQRDRLRSAGQQLSSNNNNYQNQQYQVHNNSQSIEQKLRQDQKEINIYIPQNENLNPIIEHNNQQQQVGFINSKNNQSNKYENNTKKEEDEETPFSNLAPNREFLAQNQEQSALKTEIQKIVLEQQLQRSKKQFQDQQREKDRQEENERWIDDQRKYLIAQSLRNN</sequence>
<feature type="region of interest" description="Disordered" evidence="2">
    <location>
        <begin position="412"/>
        <end position="434"/>
    </location>
</feature>
<organism evidence="3 4">
    <name type="scientific">Pseudocohnilembus persalinus</name>
    <name type="common">Ciliate</name>
    <dbReference type="NCBI Taxonomy" id="266149"/>
    <lineage>
        <taxon>Eukaryota</taxon>
        <taxon>Sar</taxon>
        <taxon>Alveolata</taxon>
        <taxon>Ciliophora</taxon>
        <taxon>Intramacronucleata</taxon>
        <taxon>Oligohymenophorea</taxon>
        <taxon>Scuticociliatia</taxon>
        <taxon>Philasterida</taxon>
        <taxon>Pseudocohnilembidae</taxon>
        <taxon>Pseudocohnilembus</taxon>
    </lineage>
</organism>
<evidence type="ECO:0000256" key="2">
    <source>
        <dbReference type="SAM" id="MobiDB-lite"/>
    </source>
</evidence>
<evidence type="ECO:0000313" key="3">
    <source>
        <dbReference type="EMBL" id="KRX02289.1"/>
    </source>
</evidence>
<keyword evidence="1" id="KW-0175">Coiled coil</keyword>
<evidence type="ECO:0000256" key="1">
    <source>
        <dbReference type="SAM" id="Coils"/>
    </source>
</evidence>
<name>A0A0V0QJ03_PSEPJ</name>
<reference evidence="3 4" key="1">
    <citation type="journal article" date="2015" name="Sci. Rep.">
        <title>Genome of the facultative scuticociliatosis pathogen Pseudocohnilembus persalinus provides insight into its virulence through horizontal gene transfer.</title>
        <authorList>
            <person name="Xiong J."/>
            <person name="Wang G."/>
            <person name="Cheng J."/>
            <person name="Tian M."/>
            <person name="Pan X."/>
            <person name="Warren A."/>
            <person name="Jiang C."/>
            <person name="Yuan D."/>
            <person name="Miao W."/>
        </authorList>
    </citation>
    <scope>NUCLEOTIDE SEQUENCE [LARGE SCALE GENOMIC DNA]</scope>
    <source>
        <strain evidence="3">36N120E</strain>
    </source>
</reference>
<keyword evidence="4" id="KW-1185">Reference proteome</keyword>
<comment type="caution">
    <text evidence="3">The sequence shown here is derived from an EMBL/GenBank/DDBJ whole genome shotgun (WGS) entry which is preliminary data.</text>
</comment>
<feature type="coiled-coil region" evidence="1">
    <location>
        <begin position="252"/>
        <end position="279"/>
    </location>
</feature>
<accession>A0A0V0QJ03</accession>
<dbReference type="EMBL" id="LDAU01000156">
    <property type="protein sequence ID" value="KRX02289.1"/>
    <property type="molecule type" value="Genomic_DNA"/>
</dbReference>
<feature type="region of interest" description="Disordered" evidence="2">
    <location>
        <begin position="468"/>
        <end position="488"/>
    </location>
</feature>